<dbReference type="InterPro" id="IPR046145">
    <property type="entry name" value="DUF6147"/>
</dbReference>
<evidence type="ECO:0000313" key="3">
    <source>
        <dbReference type="Proteomes" id="UP000283360"/>
    </source>
</evidence>
<sequence length="156" mass="16915">MKKSKILSLVLTMVMVCTLFISTQQNVQAADGQECVDGSYLTNDDSSEVTVGSMSRGVYLKSGSSNIVRAGTGKIGAGGNTVGQKTVSKITVIVTVERLLNGKWAYYTSWIETNYNSSYVSTSKTLSVPTGYYYRVCCTHYANSDVSDSYTDGIYI</sequence>
<comment type="caution">
    <text evidence="2">The sequence shown here is derived from an EMBL/GenBank/DDBJ whole genome shotgun (WGS) entry which is preliminary data.</text>
</comment>
<dbReference type="RefSeq" id="WP_117835347.1">
    <property type="nucleotide sequence ID" value="NZ_QRXJ01000012.1"/>
</dbReference>
<feature type="signal peptide" evidence="1">
    <location>
        <begin position="1"/>
        <end position="29"/>
    </location>
</feature>
<dbReference type="Pfam" id="PF19644">
    <property type="entry name" value="DUF6147"/>
    <property type="match status" value="1"/>
</dbReference>
<feature type="chain" id="PRO_5018718432" evidence="1">
    <location>
        <begin position="30"/>
        <end position="156"/>
    </location>
</feature>
<accession>A0A3R5X3Y1</accession>
<gene>
    <name evidence="2" type="ORF">DWX03_09800</name>
</gene>
<protein>
    <submittedName>
        <fullName evidence="2">Uncharacterized protein</fullName>
    </submittedName>
</protein>
<evidence type="ECO:0000313" key="2">
    <source>
        <dbReference type="EMBL" id="RGT89216.1"/>
    </source>
</evidence>
<keyword evidence="3" id="KW-1185">Reference proteome</keyword>
<dbReference type="Proteomes" id="UP000283360">
    <property type="component" value="Unassembled WGS sequence"/>
</dbReference>
<evidence type="ECO:0000256" key="1">
    <source>
        <dbReference type="SAM" id="SignalP"/>
    </source>
</evidence>
<name>A0A3R5X3Y1_9FIRM</name>
<dbReference type="EMBL" id="QRXJ01000012">
    <property type="protein sequence ID" value="RGT89216.1"/>
    <property type="molecule type" value="Genomic_DNA"/>
</dbReference>
<reference evidence="2 3" key="1">
    <citation type="submission" date="2018-08" db="EMBL/GenBank/DDBJ databases">
        <title>A genome reference for cultivated species of the human gut microbiota.</title>
        <authorList>
            <person name="Zou Y."/>
            <person name="Xue W."/>
            <person name="Luo G."/>
        </authorList>
    </citation>
    <scope>NUCLEOTIDE SEQUENCE [LARGE SCALE GENOMIC DNA]</scope>
    <source>
        <strain evidence="2 3">AF18-12LB</strain>
    </source>
</reference>
<keyword evidence="1" id="KW-0732">Signal</keyword>
<proteinExistence type="predicted"/>
<dbReference type="AlphaFoldDB" id="A0A3R5X3Y1"/>
<organism evidence="2 3">
    <name type="scientific">Coprococcus comes</name>
    <dbReference type="NCBI Taxonomy" id="410072"/>
    <lineage>
        <taxon>Bacteria</taxon>
        <taxon>Bacillati</taxon>
        <taxon>Bacillota</taxon>
        <taxon>Clostridia</taxon>
        <taxon>Lachnospirales</taxon>
        <taxon>Lachnospiraceae</taxon>
        <taxon>Coprococcus</taxon>
    </lineage>
</organism>